<dbReference type="RefSeq" id="XP_025830249.1">
    <property type="nucleotide sequence ID" value="XM_025974464.1"/>
</dbReference>
<keyword evidence="3" id="KW-1185">Reference proteome</keyword>
<proteinExistence type="predicted"/>
<dbReference type="GeneID" id="108733550"/>
<evidence type="ECO:0000259" key="2">
    <source>
        <dbReference type="Pfam" id="PF01826"/>
    </source>
</evidence>
<sequence>MVQIIVLSLILAVATRAPNCRDHVTVFLVIIGKSDAEHCCGKFEEEANCSNTCQEKKCNPTGEQNICSSYCKDGCVCKEGFVRISDNMDQCIPKCLCSFLAPFIEDQTSCYPCSKYSRYTTCGGSCPETCNPSEYAAVLCSADQNLVGCVCNPGFVKVSIDIDICIPKRLCRFVLPYISQGSFSYE</sequence>
<reference evidence="4" key="1">
    <citation type="submission" date="2025-08" db="UniProtKB">
        <authorList>
            <consortium name="RefSeq"/>
        </authorList>
    </citation>
    <scope>IDENTIFICATION</scope>
    <source>
        <tissue evidence="4">Entire body</tissue>
    </source>
</reference>
<dbReference type="AlphaFoldDB" id="A0A7F5R4C7"/>
<evidence type="ECO:0000313" key="4">
    <source>
        <dbReference type="RefSeq" id="XP_025830249.1"/>
    </source>
</evidence>
<protein>
    <submittedName>
        <fullName evidence="4">Zonadhesin-like</fullName>
    </submittedName>
</protein>
<feature type="chain" id="PRO_5028880660" evidence="1">
    <location>
        <begin position="17"/>
        <end position="186"/>
    </location>
</feature>
<dbReference type="SUPFAM" id="SSF57567">
    <property type="entry name" value="Serine protease inhibitors"/>
    <property type="match status" value="1"/>
</dbReference>
<evidence type="ECO:0000256" key="1">
    <source>
        <dbReference type="SAM" id="SignalP"/>
    </source>
</evidence>
<dbReference type="InterPro" id="IPR036084">
    <property type="entry name" value="Ser_inhib-like_sf"/>
</dbReference>
<dbReference type="Pfam" id="PF01826">
    <property type="entry name" value="TIL"/>
    <property type="match status" value="2"/>
</dbReference>
<dbReference type="Proteomes" id="UP000192223">
    <property type="component" value="Unplaced"/>
</dbReference>
<accession>A0A7F5R4C7</accession>
<dbReference type="Gene3D" id="2.10.25.10">
    <property type="entry name" value="Laminin"/>
    <property type="match status" value="2"/>
</dbReference>
<feature type="domain" description="TIL" evidence="2">
    <location>
        <begin position="113"/>
        <end position="171"/>
    </location>
</feature>
<dbReference type="OrthoDB" id="6781148at2759"/>
<gene>
    <name evidence="4" type="primary">LOC108733550</name>
</gene>
<dbReference type="InParanoid" id="A0A7F5R4C7"/>
<organism evidence="3 4">
    <name type="scientific">Agrilus planipennis</name>
    <name type="common">Emerald ash borer</name>
    <name type="synonym">Agrilus marcopoli</name>
    <dbReference type="NCBI Taxonomy" id="224129"/>
    <lineage>
        <taxon>Eukaryota</taxon>
        <taxon>Metazoa</taxon>
        <taxon>Ecdysozoa</taxon>
        <taxon>Arthropoda</taxon>
        <taxon>Hexapoda</taxon>
        <taxon>Insecta</taxon>
        <taxon>Pterygota</taxon>
        <taxon>Neoptera</taxon>
        <taxon>Endopterygota</taxon>
        <taxon>Coleoptera</taxon>
        <taxon>Polyphaga</taxon>
        <taxon>Elateriformia</taxon>
        <taxon>Buprestoidea</taxon>
        <taxon>Buprestidae</taxon>
        <taxon>Agrilinae</taxon>
        <taxon>Agrilus</taxon>
    </lineage>
</organism>
<dbReference type="InterPro" id="IPR002919">
    <property type="entry name" value="TIL_dom"/>
</dbReference>
<evidence type="ECO:0000313" key="3">
    <source>
        <dbReference type="Proteomes" id="UP000192223"/>
    </source>
</evidence>
<dbReference type="CDD" id="cd19941">
    <property type="entry name" value="TIL"/>
    <property type="match status" value="1"/>
</dbReference>
<name>A0A7F5R4C7_AGRPL</name>
<dbReference type="KEGG" id="apln:108733550"/>
<feature type="signal peptide" evidence="1">
    <location>
        <begin position="1"/>
        <end position="16"/>
    </location>
</feature>
<feature type="domain" description="TIL" evidence="2">
    <location>
        <begin position="40"/>
        <end position="97"/>
    </location>
</feature>
<keyword evidence="1" id="KW-0732">Signal</keyword>